<comment type="subunit">
    <text evidence="7">Part of the 50S ribosomal subunit; part of the 5S rRNA/L5/L18/L25 subcomplex. Contacts the 5S and 23S rRNAs.</text>
</comment>
<dbReference type="GO" id="GO:0008097">
    <property type="term" value="F:5S rRNA binding"/>
    <property type="evidence" value="ECO:0007669"/>
    <property type="project" value="TreeGrafter"/>
</dbReference>
<proteinExistence type="inferred from homology"/>
<dbReference type="Gene3D" id="3.30.420.100">
    <property type="match status" value="1"/>
</dbReference>
<keyword evidence="3 7" id="KW-0694">RNA-binding</keyword>
<reference evidence="8" key="1">
    <citation type="journal article" date="2015" name="ISME J.">
        <title>Aquifer environment selects for microbial species cohorts in sediment and groundwater.</title>
        <authorList>
            <person name="Hug L.A."/>
            <person name="Thomas B.C."/>
            <person name="Brown C.T."/>
            <person name="Frischkorn K.R."/>
            <person name="Williams K.H."/>
            <person name="Tringe S.G."/>
            <person name="Banfield J.F."/>
        </authorList>
    </citation>
    <scope>NUCLEOTIDE SEQUENCE</scope>
</reference>
<evidence type="ECO:0000256" key="1">
    <source>
        <dbReference type="ARBA" id="ARBA00007116"/>
    </source>
</evidence>
<evidence type="ECO:0000256" key="7">
    <source>
        <dbReference type="HAMAP-Rule" id="MF_01337"/>
    </source>
</evidence>
<dbReference type="Pfam" id="PF00861">
    <property type="entry name" value="Ribosomal_L18p"/>
    <property type="match status" value="1"/>
</dbReference>
<keyword evidence="2 7" id="KW-0699">rRNA-binding</keyword>
<evidence type="ECO:0000256" key="3">
    <source>
        <dbReference type="ARBA" id="ARBA00022884"/>
    </source>
</evidence>
<keyword evidence="4 7" id="KW-0689">Ribosomal protein</keyword>
<evidence type="ECO:0000256" key="6">
    <source>
        <dbReference type="ARBA" id="ARBA00035197"/>
    </source>
</evidence>
<accession>A0A0H4TWI2</accession>
<dbReference type="NCBIfam" id="TIGR00060">
    <property type="entry name" value="L18_bact"/>
    <property type="match status" value="1"/>
</dbReference>
<sequence length="120" mass="13673">MEQKRTKSRLARKERIRKKIKGDSERPRLTVYKSLKHIYAQIINDTEGKTVASVSTLSKEFKDKMKFAKNLAAAKLLGEIIADKAIQKGIKKLVFDRNGYIYHGKIAAIVDKVREKGITV</sequence>
<name>A0A0H4TWI2_9BACT</name>
<evidence type="ECO:0000313" key="8">
    <source>
        <dbReference type="EMBL" id="AKQ05319.1"/>
    </source>
</evidence>
<dbReference type="EMBL" id="KT007070">
    <property type="protein sequence ID" value="AKQ05319.1"/>
    <property type="molecule type" value="Genomic_DNA"/>
</dbReference>
<dbReference type="FunFam" id="3.30.420.100:FF:000001">
    <property type="entry name" value="50S ribosomal protein L18"/>
    <property type="match status" value="1"/>
</dbReference>
<evidence type="ECO:0000256" key="4">
    <source>
        <dbReference type="ARBA" id="ARBA00022980"/>
    </source>
</evidence>
<evidence type="ECO:0000256" key="5">
    <source>
        <dbReference type="ARBA" id="ARBA00023274"/>
    </source>
</evidence>
<comment type="function">
    <text evidence="7">This is one of the proteins that bind and probably mediate the attachment of the 5S RNA into the large ribosomal subunit, where it forms part of the central protuberance.</text>
</comment>
<dbReference type="GO" id="GO:0003735">
    <property type="term" value="F:structural constituent of ribosome"/>
    <property type="evidence" value="ECO:0007669"/>
    <property type="project" value="InterPro"/>
</dbReference>
<protein>
    <recommendedName>
        <fullName evidence="6 7">Large ribosomal subunit protein uL18</fullName>
    </recommendedName>
</protein>
<evidence type="ECO:0000256" key="2">
    <source>
        <dbReference type="ARBA" id="ARBA00022730"/>
    </source>
</evidence>
<keyword evidence="5 7" id="KW-0687">Ribonucleoprotein</keyword>
<dbReference type="CDD" id="cd00432">
    <property type="entry name" value="Ribosomal_L18_L5e"/>
    <property type="match status" value="1"/>
</dbReference>
<organism evidence="8">
    <name type="scientific">uncultured bacterium Rifle_16ft_4_minimus_24570</name>
    <dbReference type="NCBI Taxonomy" id="1665155"/>
    <lineage>
        <taxon>Bacteria</taxon>
        <taxon>environmental samples</taxon>
    </lineage>
</organism>
<dbReference type="AlphaFoldDB" id="A0A0H4TWI2"/>
<dbReference type="PANTHER" id="PTHR12899">
    <property type="entry name" value="39S RIBOSOMAL PROTEIN L18, MITOCHONDRIAL"/>
    <property type="match status" value="1"/>
</dbReference>
<dbReference type="PANTHER" id="PTHR12899:SF3">
    <property type="entry name" value="LARGE RIBOSOMAL SUBUNIT PROTEIN UL18M"/>
    <property type="match status" value="1"/>
</dbReference>
<dbReference type="GO" id="GO:0022625">
    <property type="term" value="C:cytosolic large ribosomal subunit"/>
    <property type="evidence" value="ECO:0007669"/>
    <property type="project" value="TreeGrafter"/>
</dbReference>
<dbReference type="SUPFAM" id="SSF53137">
    <property type="entry name" value="Translational machinery components"/>
    <property type="match status" value="1"/>
</dbReference>
<dbReference type="GO" id="GO:0006412">
    <property type="term" value="P:translation"/>
    <property type="evidence" value="ECO:0007669"/>
    <property type="project" value="UniProtKB-UniRule"/>
</dbReference>
<dbReference type="InterPro" id="IPR004389">
    <property type="entry name" value="Ribosomal_uL18_bac-type"/>
</dbReference>
<gene>
    <name evidence="7 8" type="primary">rplR</name>
</gene>
<dbReference type="InterPro" id="IPR057268">
    <property type="entry name" value="Ribosomal_L18"/>
</dbReference>
<comment type="similarity">
    <text evidence="1 7">Belongs to the universal ribosomal protein uL18 family.</text>
</comment>
<dbReference type="InterPro" id="IPR005484">
    <property type="entry name" value="Ribosomal_uL18_bac/plant/anim"/>
</dbReference>
<dbReference type="HAMAP" id="MF_01337_B">
    <property type="entry name" value="Ribosomal_uL18_B"/>
    <property type="match status" value="1"/>
</dbReference>